<evidence type="ECO:0000256" key="5">
    <source>
        <dbReference type="ARBA" id="ARBA00022707"/>
    </source>
</evidence>
<dbReference type="PANTHER" id="PTHR36471">
    <property type="entry name" value="SMALL MEMBRANE A-KINASE ANCHOR PROTEIN"/>
    <property type="match status" value="1"/>
</dbReference>
<accession>A0ABK0LCK5</accession>
<reference evidence="9" key="3">
    <citation type="submission" date="2025-09" db="UniProtKB">
        <authorList>
            <consortium name="Ensembl"/>
        </authorList>
    </citation>
    <scope>IDENTIFICATION</scope>
    <source>
        <strain evidence="9">Brown Norway</strain>
    </source>
</reference>
<protein>
    <recommendedName>
        <fullName evidence="3">Small membrane A-kinase anchor protein</fullName>
    </recommendedName>
</protein>
<comment type="subcellular location">
    <subcellularLocation>
        <location evidence="1">Cell membrane</location>
    </subcellularLocation>
</comment>
<dbReference type="InterPro" id="IPR027969">
    <property type="entry name" value="Small_membr_AKAP"/>
</dbReference>
<evidence type="ECO:0000256" key="7">
    <source>
        <dbReference type="ARBA" id="ARBA00023139"/>
    </source>
</evidence>
<sequence>MGCMKSKETFPFPTTLDIDKLHESEEAFMPGDTCQYRTPSTDEQQQVQEEVKKPPVPGAVIGSVILEFADRLANEIVEDALQQWACENIQYYNIPYIESRDSLPALNVSCISFLNRFDCRPVHLDQATKGMVENNCPWILLLS</sequence>
<comment type="similarity">
    <text evidence="2">Belongs to the small membrane AKAP family.</text>
</comment>
<dbReference type="Proteomes" id="UP000002494">
    <property type="component" value="Chromosome 9"/>
</dbReference>
<evidence type="ECO:0000256" key="8">
    <source>
        <dbReference type="ARBA" id="ARBA00023288"/>
    </source>
</evidence>
<keyword evidence="5" id="KW-0519">Myristate</keyword>
<evidence type="ECO:0000256" key="3">
    <source>
        <dbReference type="ARBA" id="ARBA00016882"/>
    </source>
</evidence>
<dbReference type="RGD" id="1596493">
    <property type="gene designation" value="C9h2orf88"/>
</dbReference>
<keyword evidence="6" id="KW-0472">Membrane</keyword>
<name>A0ABK0LCK5_RAT</name>
<evidence type="ECO:0000256" key="4">
    <source>
        <dbReference type="ARBA" id="ARBA00022475"/>
    </source>
</evidence>
<dbReference type="Pfam" id="PF15127">
    <property type="entry name" value="SmAKAP"/>
    <property type="match status" value="1"/>
</dbReference>
<proteinExistence type="inferred from homology"/>
<reference evidence="9" key="1">
    <citation type="submission" date="2024-01" db="EMBL/GenBank/DDBJ databases">
        <title>GRCr8: a new rat reference genome assembly contstructed from accurate long reads and long range scaffolding.</title>
        <authorList>
            <person name="Doris P.A."/>
            <person name="Kalbfleisch T."/>
            <person name="Li K."/>
            <person name="Howe K."/>
            <person name="Wood J."/>
        </authorList>
    </citation>
    <scope>NUCLEOTIDE SEQUENCE [LARGE SCALE GENOMIC DNA]</scope>
    <source>
        <strain evidence="9">Brown Norway</strain>
    </source>
</reference>
<gene>
    <name evidence="9" type="primary">C9h2orf88</name>
</gene>
<keyword evidence="8" id="KW-0449">Lipoprotein</keyword>
<evidence type="ECO:0000313" key="10">
    <source>
        <dbReference type="Proteomes" id="UP000002494"/>
    </source>
</evidence>
<organism evidence="9 10">
    <name type="scientific">Rattus norvegicus</name>
    <name type="common">Rat</name>
    <dbReference type="NCBI Taxonomy" id="10116"/>
    <lineage>
        <taxon>Eukaryota</taxon>
        <taxon>Metazoa</taxon>
        <taxon>Chordata</taxon>
        <taxon>Craniata</taxon>
        <taxon>Vertebrata</taxon>
        <taxon>Euteleostomi</taxon>
        <taxon>Mammalia</taxon>
        <taxon>Eutheria</taxon>
        <taxon>Euarchontoglires</taxon>
        <taxon>Glires</taxon>
        <taxon>Rodentia</taxon>
        <taxon>Myomorpha</taxon>
        <taxon>Muroidea</taxon>
        <taxon>Muridae</taxon>
        <taxon>Murinae</taxon>
        <taxon>Rattus</taxon>
    </lineage>
</organism>
<evidence type="ECO:0000256" key="2">
    <source>
        <dbReference type="ARBA" id="ARBA00007307"/>
    </source>
</evidence>
<reference evidence="9" key="2">
    <citation type="submission" date="2025-08" db="UniProtKB">
        <authorList>
            <consortium name="Ensembl"/>
        </authorList>
    </citation>
    <scope>IDENTIFICATION</scope>
    <source>
        <strain evidence="9">Brown Norway</strain>
    </source>
</reference>
<dbReference type="GeneTree" id="ENSGT00390000011537"/>
<keyword evidence="4" id="KW-1003">Cell membrane</keyword>
<evidence type="ECO:0000256" key="6">
    <source>
        <dbReference type="ARBA" id="ARBA00023136"/>
    </source>
</evidence>
<dbReference type="PANTHER" id="PTHR36471:SF1">
    <property type="entry name" value="SMALL MEMBRANE A-KINASE ANCHOR PROTEIN"/>
    <property type="match status" value="1"/>
</dbReference>
<evidence type="ECO:0000256" key="1">
    <source>
        <dbReference type="ARBA" id="ARBA00004236"/>
    </source>
</evidence>
<dbReference type="Ensembl" id="ENSRNOT00000152829.1">
    <property type="protein sequence ID" value="ENSRNOP00000099082.1"/>
    <property type="gene ID" value="ENSRNOG00000038738.5"/>
</dbReference>
<keyword evidence="10" id="KW-1185">Reference proteome</keyword>
<keyword evidence="7" id="KW-0564">Palmitate</keyword>
<evidence type="ECO:0000313" key="9">
    <source>
        <dbReference type="Ensembl" id="ENSRNOP00000099082.1"/>
    </source>
</evidence>